<dbReference type="InterPro" id="IPR044862">
    <property type="entry name" value="Pro_4_hyd_alph_FE2OG_OXY"/>
</dbReference>
<evidence type="ECO:0000256" key="3">
    <source>
        <dbReference type="ARBA" id="ARBA00022896"/>
    </source>
</evidence>
<feature type="binding site" evidence="7">
    <location>
        <position position="97"/>
    </location>
    <ligand>
        <name>Fe cation</name>
        <dbReference type="ChEBI" id="CHEBI:24875"/>
    </ligand>
</feature>
<evidence type="ECO:0000313" key="10">
    <source>
        <dbReference type="Proteomes" id="UP000681594"/>
    </source>
</evidence>
<keyword evidence="2 7" id="KW-0479">Metal-binding</keyword>
<keyword evidence="5 7" id="KW-0560">Oxidoreductase</keyword>
<feature type="binding site" evidence="7">
    <location>
        <position position="154"/>
    </location>
    <ligand>
        <name>Fe cation</name>
        <dbReference type="ChEBI" id="CHEBI:24875"/>
    </ligand>
</feature>
<evidence type="ECO:0000256" key="6">
    <source>
        <dbReference type="ARBA" id="ARBA00023004"/>
    </source>
</evidence>
<accession>A0ABS4A8J8</accession>
<dbReference type="PROSITE" id="PS51471">
    <property type="entry name" value="FE2OG_OXY"/>
    <property type="match status" value="1"/>
</dbReference>
<dbReference type="SMART" id="SM00702">
    <property type="entry name" value="P4Hc"/>
    <property type="match status" value="1"/>
</dbReference>
<dbReference type="RefSeq" id="WP_209377531.1">
    <property type="nucleotide sequence ID" value="NZ_JAGIZB010000001.1"/>
</dbReference>
<name>A0ABS4A8J8_9PROT</name>
<comment type="cofactor">
    <cofactor evidence="1 7">
        <name>L-ascorbate</name>
        <dbReference type="ChEBI" id="CHEBI:38290"/>
    </cofactor>
</comment>
<gene>
    <name evidence="9" type="ORF">J8J14_00900</name>
</gene>
<evidence type="ECO:0000259" key="8">
    <source>
        <dbReference type="PROSITE" id="PS51471"/>
    </source>
</evidence>
<comment type="caution">
    <text evidence="9">The sequence shown here is derived from an EMBL/GenBank/DDBJ whole genome shotgun (WGS) entry which is preliminary data.</text>
</comment>
<reference evidence="9 10" key="1">
    <citation type="submission" date="2021-03" db="EMBL/GenBank/DDBJ databases">
        <authorList>
            <person name="So Y."/>
        </authorList>
    </citation>
    <scope>NUCLEOTIDE SEQUENCE [LARGE SCALE GENOMIC DNA]</scope>
    <source>
        <strain evidence="9 10">SSH11</strain>
    </source>
</reference>
<evidence type="ECO:0000256" key="7">
    <source>
        <dbReference type="HAMAP-Rule" id="MF_00657"/>
    </source>
</evidence>
<keyword evidence="3 7" id="KW-0847">Vitamin C</keyword>
<proteinExistence type="inferred from homology"/>
<dbReference type="HAMAP" id="MF_00657">
    <property type="entry name" value="Hydroxyl_YbiX"/>
    <property type="match status" value="1"/>
</dbReference>
<sequence>MMIRIPEVLTTAQVQQLRNDLQRLSFVDGSLTAGVYARAVKRNEQADQNPQIKPLQDAMGSLLLRHPLFEMAARPVNMKPILFSRYKEGMEYGTHVDNAVMSGWPPVRSDLSFTLFLSDPDSYDGGELVVEGEPETRVKLPAGHLFLYPSSSLHHVEPVRRGERLAAVSWVQSAVRDPARRQILFDLETLRRRIYEADGKTGNFDLLSRSFANLYRMWADI</sequence>
<feature type="binding site" evidence="7">
    <location>
        <position position="95"/>
    </location>
    <ligand>
        <name>Fe cation</name>
        <dbReference type="ChEBI" id="CHEBI:24875"/>
    </ligand>
</feature>
<evidence type="ECO:0000256" key="5">
    <source>
        <dbReference type="ARBA" id="ARBA00023002"/>
    </source>
</evidence>
<dbReference type="GO" id="GO:0051213">
    <property type="term" value="F:dioxygenase activity"/>
    <property type="evidence" value="ECO:0007669"/>
    <property type="project" value="UniProtKB-KW"/>
</dbReference>
<feature type="domain" description="Fe2OG dioxygenase" evidence="8">
    <location>
        <begin position="77"/>
        <end position="173"/>
    </location>
</feature>
<evidence type="ECO:0000256" key="1">
    <source>
        <dbReference type="ARBA" id="ARBA00001961"/>
    </source>
</evidence>
<dbReference type="NCBIfam" id="NF003974">
    <property type="entry name" value="PRK05467.1-3"/>
    <property type="match status" value="1"/>
</dbReference>
<evidence type="ECO:0000256" key="2">
    <source>
        <dbReference type="ARBA" id="ARBA00022723"/>
    </source>
</evidence>
<keyword evidence="6 7" id="KW-0408">Iron</keyword>
<dbReference type="Gene3D" id="2.60.120.620">
    <property type="entry name" value="q2cbj1_9rhob like domain"/>
    <property type="match status" value="1"/>
</dbReference>
<keyword evidence="4 7" id="KW-0223">Dioxygenase</keyword>
<dbReference type="PANTHER" id="PTHR41536">
    <property type="entry name" value="PKHD-TYPE HYDROXYLASE YBIX"/>
    <property type="match status" value="1"/>
</dbReference>
<protein>
    <submittedName>
        <fullName evidence="9">Fe2+-dependent dioxygenase</fullName>
    </submittedName>
</protein>
<dbReference type="Gene3D" id="4.10.860.20">
    <property type="entry name" value="Rabenosyn, Rab binding domain"/>
    <property type="match status" value="1"/>
</dbReference>
<dbReference type="Proteomes" id="UP000681594">
    <property type="component" value="Unassembled WGS sequence"/>
</dbReference>
<evidence type="ECO:0000313" key="9">
    <source>
        <dbReference type="EMBL" id="MBP0443322.1"/>
    </source>
</evidence>
<comment type="cofactor">
    <cofactor evidence="7">
        <name>Fe(2+)</name>
        <dbReference type="ChEBI" id="CHEBI:29033"/>
    </cofactor>
    <text evidence="7">Binds 1 Fe(2+) ion per subunit.</text>
</comment>
<dbReference type="PANTHER" id="PTHR41536:SF1">
    <property type="entry name" value="PKHD-TYPE HYDROXYLASE YBIX"/>
    <property type="match status" value="1"/>
</dbReference>
<dbReference type="InterPro" id="IPR023550">
    <property type="entry name" value="PKHD_hydroxylase"/>
</dbReference>
<organism evidence="9 10">
    <name type="scientific">Pararoseomonas baculiformis</name>
    <dbReference type="NCBI Taxonomy" id="2820812"/>
    <lineage>
        <taxon>Bacteria</taxon>
        <taxon>Pseudomonadati</taxon>
        <taxon>Pseudomonadota</taxon>
        <taxon>Alphaproteobacteria</taxon>
        <taxon>Acetobacterales</taxon>
        <taxon>Acetobacteraceae</taxon>
        <taxon>Pararoseomonas</taxon>
    </lineage>
</organism>
<feature type="binding site" evidence="7">
    <location>
        <position position="164"/>
    </location>
    <ligand>
        <name>2-oxoglutarate</name>
        <dbReference type="ChEBI" id="CHEBI:16810"/>
    </ligand>
</feature>
<evidence type="ECO:0000256" key="4">
    <source>
        <dbReference type="ARBA" id="ARBA00022964"/>
    </source>
</evidence>
<dbReference type="InterPro" id="IPR005123">
    <property type="entry name" value="Oxoglu/Fe-dep_dioxygenase_dom"/>
</dbReference>
<dbReference type="NCBIfam" id="NF003975">
    <property type="entry name" value="PRK05467.1-4"/>
    <property type="match status" value="1"/>
</dbReference>
<dbReference type="Pfam" id="PF13640">
    <property type="entry name" value="2OG-FeII_Oxy_3"/>
    <property type="match status" value="1"/>
</dbReference>
<keyword evidence="10" id="KW-1185">Reference proteome</keyword>
<dbReference type="EMBL" id="JAGIZB010000001">
    <property type="protein sequence ID" value="MBP0443322.1"/>
    <property type="molecule type" value="Genomic_DNA"/>
</dbReference>
<dbReference type="InterPro" id="IPR006620">
    <property type="entry name" value="Pro_4_hyd_alph"/>
</dbReference>